<comment type="caution">
    <text evidence="1">The sequence shown here is derived from an EMBL/GenBank/DDBJ whole genome shotgun (WGS) entry which is preliminary data.</text>
</comment>
<dbReference type="GeneID" id="85435139"/>
<dbReference type="AlphaFoldDB" id="A0AAD8Q2P1"/>
<gene>
    <name evidence="1" type="ORF">LY79DRAFT_135489</name>
</gene>
<protein>
    <submittedName>
        <fullName evidence="1">Uncharacterized protein</fullName>
    </submittedName>
</protein>
<organism evidence="1 2">
    <name type="scientific">Colletotrichum navitas</name>
    <dbReference type="NCBI Taxonomy" id="681940"/>
    <lineage>
        <taxon>Eukaryota</taxon>
        <taxon>Fungi</taxon>
        <taxon>Dikarya</taxon>
        <taxon>Ascomycota</taxon>
        <taxon>Pezizomycotina</taxon>
        <taxon>Sordariomycetes</taxon>
        <taxon>Hypocreomycetidae</taxon>
        <taxon>Glomerellales</taxon>
        <taxon>Glomerellaceae</taxon>
        <taxon>Colletotrichum</taxon>
        <taxon>Colletotrichum graminicola species complex</taxon>
    </lineage>
</organism>
<evidence type="ECO:0000313" key="2">
    <source>
        <dbReference type="Proteomes" id="UP001230504"/>
    </source>
</evidence>
<sequence>MHRRCCANPRLDSLILSRTAQRLIIHSSKPISLPCCSASAGRLTKPLEAETPSAGTPIRLPSFSLPLSDCLVVPRRLLNAVLFLHRCLADCFPCFFSPFTLSRLRLHTYITIRTLPLITSLTTLSLSAISHHRPICLPALLTWHLRKYTSFHTKSTYLNQQAYLG</sequence>
<keyword evidence="2" id="KW-1185">Reference proteome</keyword>
<reference evidence="1" key="1">
    <citation type="submission" date="2021-06" db="EMBL/GenBank/DDBJ databases">
        <title>Comparative genomics, transcriptomics and evolutionary studies reveal genomic signatures of adaptation to plant cell wall in hemibiotrophic fungi.</title>
        <authorList>
            <consortium name="DOE Joint Genome Institute"/>
            <person name="Baroncelli R."/>
            <person name="Diaz J.F."/>
            <person name="Benocci T."/>
            <person name="Peng M."/>
            <person name="Battaglia E."/>
            <person name="Haridas S."/>
            <person name="Andreopoulos W."/>
            <person name="Labutti K."/>
            <person name="Pangilinan J."/>
            <person name="Floch G.L."/>
            <person name="Makela M.R."/>
            <person name="Henrissat B."/>
            <person name="Grigoriev I.V."/>
            <person name="Crouch J.A."/>
            <person name="De Vries R.P."/>
            <person name="Sukno S.A."/>
            <person name="Thon M.R."/>
        </authorList>
    </citation>
    <scope>NUCLEOTIDE SEQUENCE</scope>
    <source>
        <strain evidence="1">CBS 125086</strain>
    </source>
</reference>
<proteinExistence type="predicted"/>
<name>A0AAD8Q2P1_9PEZI</name>
<dbReference type="EMBL" id="JAHLJV010000019">
    <property type="protein sequence ID" value="KAK1594638.1"/>
    <property type="molecule type" value="Genomic_DNA"/>
</dbReference>
<evidence type="ECO:0000313" key="1">
    <source>
        <dbReference type="EMBL" id="KAK1594638.1"/>
    </source>
</evidence>
<dbReference type="RefSeq" id="XP_060415800.1">
    <property type="nucleotide sequence ID" value="XM_060550899.1"/>
</dbReference>
<accession>A0AAD8Q2P1</accession>
<dbReference type="Proteomes" id="UP001230504">
    <property type="component" value="Unassembled WGS sequence"/>
</dbReference>